<dbReference type="GO" id="GO:0019634">
    <property type="term" value="P:organic phosphonate metabolic process"/>
    <property type="evidence" value="ECO:0007669"/>
    <property type="project" value="InterPro"/>
</dbReference>
<dbReference type="PIRSF" id="PIRSF020680">
    <property type="entry name" value="PhnH"/>
    <property type="match status" value="1"/>
</dbReference>
<keyword evidence="1" id="KW-0456">Lyase</keyword>
<reference evidence="1" key="1">
    <citation type="submission" date="2020-05" db="EMBL/GenBank/DDBJ databases">
        <title>Fertoebacter nigrum gen. nov., sp. nov., a new member of the family Rhodobacteraceae.</title>
        <authorList>
            <person name="Szuroczki S."/>
            <person name="Abbaszade G."/>
            <person name="Buni D."/>
            <person name="Schumann P."/>
            <person name="Toth E."/>
        </authorList>
    </citation>
    <scope>NUCLEOTIDE SEQUENCE</scope>
    <source>
        <strain evidence="1">RG-N-1a</strain>
    </source>
</reference>
<accession>A0A8X8GSK3</accession>
<dbReference type="EMBL" id="WHUT02000002">
    <property type="protein sequence ID" value="NUB43569.1"/>
    <property type="molecule type" value="Genomic_DNA"/>
</dbReference>
<dbReference type="NCBIfam" id="TIGR03292">
    <property type="entry name" value="PhnH_redo"/>
    <property type="match status" value="1"/>
</dbReference>
<sequence>MAVDALTGGFADAPVESARAFRAVMQALARPGRIETVTGAAPPAPMSVAAGVLLLVLADGTTPVHLAPSHDLPGLRDWLTFHCGCPLVAPEQAVFAVGTWPALQPITRFPVGTPEYPDRSTTLIVERPDLMLGTPALLTGPGIRGEAGLHLPDLAALSANHAQFPLGCDLFFTAGDRLAGLPRSTKVEAL</sequence>
<dbReference type="Pfam" id="PF05845">
    <property type="entry name" value="PhnH"/>
    <property type="match status" value="1"/>
</dbReference>
<dbReference type="Proteomes" id="UP000484076">
    <property type="component" value="Unassembled WGS sequence"/>
</dbReference>
<dbReference type="InterPro" id="IPR008772">
    <property type="entry name" value="Phosphonate_metab_PhnH"/>
</dbReference>
<dbReference type="Gene3D" id="3.40.50.11310">
    <property type="entry name" value="Bacterial phosphonate metabolism protein PhnH"/>
    <property type="match status" value="1"/>
</dbReference>
<dbReference type="InterPro" id="IPR038058">
    <property type="entry name" value="PhnH-like_sp"/>
</dbReference>
<keyword evidence="2" id="KW-1185">Reference proteome</keyword>
<comment type="caution">
    <text evidence="1">The sequence shown here is derived from an EMBL/GenBank/DDBJ whole genome shotgun (WGS) entry which is preliminary data.</text>
</comment>
<dbReference type="AlphaFoldDB" id="A0A8X8GSK3"/>
<organism evidence="1 2">
    <name type="scientific">Fertoeibacter niger</name>
    <dbReference type="NCBI Taxonomy" id="2656921"/>
    <lineage>
        <taxon>Bacteria</taxon>
        <taxon>Pseudomonadati</taxon>
        <taxon>Pseudomonadota</taxon>
        <taxon>Alphaproteobacteria</taxon>
        <taxon>Rhodobacterales</taxon>
        <taxon>Paracoccaceae</taxon>
        <taxon>Fertoeibacter</taxon>
    </lineage>
</organism>
<evidence type="ECO:0000313" key="1">
    <source>
        <dbReference type="EMBL" id="NUB43569.1"/>
    </source>
</evidence>
<dbReference type="SUPFAM" id="SSF159709">
    <property type="entry name" value="PhnH-like"/>
    <property type="match status" value="1"/>
</dbReference>
<protein>
    <submittedName>
        <fullName evidence="1">Phosphonate C-P lyase system protein PhnH</fullName>
    </submittedName>
</protein>
<dbReference type="GO" id="GO:0016829">
    <property type="term" value="F:lyase activity"/>
    <property type="evidence" value="ECO:0007669"/>
    <property type="project" value="UniProtKB-KW"/>
</dbReference>
<proteinExistence type="predicted"/>
<name>A0A8X8GSK3_9RHOB</name>
<evidence type="ECO:0000313" key="2">
    <source>
        <dbReference type="Proteomes" id="UP000484076"/>
    </source>
</evidence>
<gene>
    <name evidence="1" type="primary">phnH</name>
    <name evidence="1" type="ORF">GEU84_004165</name>
</gene>